<feature type="domain" description="CRISPR type III-associated protein" evidence="2">
    <location>
        <begin position="22"/>
        <end position="222"/>
    </location>
</feature>
<dbReference type="NCBIfam" id="TIGR02581">
    <property type="entry name" value="cas_cyan_RAMP"/>
    <property type="match status" value="1"/>
</dbReference>
<dbReference type="Pfam" id="PF03787">
    <property type="entry name" value="RAMPs"/>
    <property type="match status" value="1"/>
</dbReference>
<name>A0A6I6DHH0_9FIRM</name>
<dbReference type="InterPro" id="IPR052216">
    <property type="entry name" value="CRISPR_Csm3_endoribonuclease"/>
</dbReference>
<dbReference type="Proteomes" id="UP000426444">
    <property type="component" value="Chromosome"/>
</dbReference>
<sequence length="302" mass="33908">MGENIHYLLNQFHNRYKITAYLVCDTALHIGGDETGFRPSISDSPVIKDSLQRPLIPASSLKGSWRSFMERIINANWGKPDGADACDIVKKPCLEKWKENNKKSPEENAYEVYTGLCPVCRLFGNHNYAGKVKLRDLTVDTEKWVGFYETRNGVVIDRDTKTASSGLLYDFEAVPAGTVFHFEAIADNLEDDTWHNFLLALFALSNGDISLGGKSTRGLGKVHLEDIVIAKTYIDENNSGVKTIKEEKLIFEHELAKVDIKPLESQTYNRDDLLKAVEQIGANDISIEQLLQVLESNAGRER</sequence>
<keyword evidence="4" id="KW-1185">Reference proteome</keyword>
<evidence type="ECO:0000256" key="1">
    <source>
        <dbReference type="ARBA" id="ARBA00023118"/>
    </source>
</evidence>
<accession>A0A6I6DHH0</accession>
<reference evidence="4" key="1">
    <citation type="journal article" date="2019" name="Microbiology">
        <title>Complete Genome Sequence of an Uncultured Bacterium of the Candidate Phylum Bipolaricaulota.</title>
        <authorList>
            <person name="Kadnikov V.V."/>
            <person name="Mardanov A.V."/>
            <person name="Beletsky A.V."/>
            <person name="Frank Y.A."/>
            <person name="Karnachuk O.V."/>
            <person name="Ravin N.V."/>
        </authorList>
    </citation>
    <scope>NUCLEOTIDE SEQUENCE [LARGE SCALE GENOMIC DNA]</scope>
</reference>
<dbReference type="RefSeq" id="WP_156203646.1">
    <property type="nucleotide sequence ID" value="NZ_CP046457.1"/>
</dbReference>
<protein>
    <recommendedName>
        <fullName evidence="2">CRISPR type III-associated protein domain-containing protein</fullName>
    </recommendedName>
</protein>
<dbReference type="InterPro" id="IPR005537">
    <property type="entry name" value="RAMP_III_fam"/>
</dbReference>
<dbReference type="OrthoDB" id="1063910at2"/>
<dbReference type="KEGG" id="salq:SYNTR_1197"/>
<proteinExistence type="predicted"/>
<dbReference type="PANTHER" id="PTHR35579">
    <property type="entry name" value="CRISPR SYSTEM CMS ENDORIBONUCLEASE CSM3"/>
    <property type="match status" value="1"/>
</dbReference>
<evidence type="ECO:0000313" key="4">
    <source>
        <dbReference type="Proteomes" id="UP000426444"/>
    </source>
</evidence>
<dbReference type="EMBL" id="CP046457">
    <property type="protein sequence ID" value="QGT99790.1"/>
    <property type="molecule type" value="Genomic_DNA"/>
</dbReference>
<keyword evidence="1" id="KW-0051">Antiviral defense</keyword>
<dbReference type="PANTHER" id="PTHR35579:SF3">
    <property type="entry name" value="CRISPR SYSTEM CMS ENDORIBONUCLEASE CSM3"/>
    <property type="match status" value="1"/>
</dbReference>
<dbReference type="InterPro" id="IPR013411">
    <property type="entry name" value="CRISPR-assoc_RAMP_Csx7"/>
</dbReference>
<evidence type="ECO:0000259" key="2">
    <source>
        <dbReference type="Pfam" id="PF03787"/>
    </source>
</evidence>
<gene>
    <name evidence="3" type="ORF">SYNTR_1197</name>
</gene>
<evidence type="ECO:0000313" key="3">
    <source>
        <dbReference type="EMBL" id="QGT99790.1"/>
    </source>
</evidence>
<organism evidence="3 4">
    <name type="scientific">Candidatus Syntrophocurvum alkaliphilum</name>
    <dbReference type="NCBI Taxonomy" id="2293317"/>
    <lineage>
        <taxon>Bacteria</taxon>
        <taxon>Bacillati</taxon>
        <taxon>Bacillota</taxon>
        <taxon>Clostridia</taxon>
        <taxon>Eubacteriales</taxon>
        <taxon>Syntrophomonadaceae</taxon>
        <taxon>Candidatus Syntrophocurvum</taxon>
    </lineage>
</organism>
<dbReference type="AlphaFoldDB" id="A0A6I6DHH0"/>
<dbReference type="GO" id="GO:0051607">
    <property type="term" value="P:defense response to virus"/>
    <property type="evidence" value="ECO:0007669"/>
    <property type="project" value="UniProtKB-KW"/>
</dbReference>